<gene>
    <name evidence="4" type="ORF">ACFO3S_02025</name>
</gene>
<dbReference type="InterPro" id="IPR050248">
    <property type="entry name" value="Polysacc_deacetylase_ArnD"/>
</dbReference>
<keyword evidence="5" id="KW-1185">Reference proteome</keyword>
<protein>
    <submittedName>
        <fullName evidence="4">Polysaccharide deacetylase family protein</fullName>
        <ecNumber evidence="4">3.-.-.-</ecNumber>
    </submittedName>
</protein>
<feature type="domain" description="NodB homology" evidence="3">
    <location>
        <begin position="60"/>
        <end position="243"/>
    </location>
</feature>
<dbReference type="CDD" id="cd10917">
    <property type="entry name" value="CE4_NodB_like_6s_7s"/>
    <property type="match status" value="1"/>
</dbReference>
<dbReference type="Pfam" id="PF01522">
    <property type="entry name" value="Polysacc_deac_1"/>
    <property type="match status" value="1"/>
</dbReference>
<keyword evidence="2 4" id="KW-0378">Hydrolase</keyword>
<dbReference type="EC" id="3.-.-.-" evidence="4"/>
<dbReference type="SUPFAM" id="SSF88713">
    <property type="entry name" value="Glycoside hydrolase/deacetylase"/>
    <property type="match status" value="1"/>
</dbReference>
<evidence type="ECO:0000313" key="4">
    <source>
        <dbReference type="EMBL" id="MFC4597003.1"/>
    </source>
</evidence>
<dbReference type="PANTHER" id="PTHR10587">
    <property type="entry name" value="GLYCOSYL TRANSFERASE-RELATED"/>
    <property type="match status" value="1"/>
</dbReference>
<dbReference type="PANTHER" id="PTHR10587:SF133">
    <property type="entry name" value="CHITIN DEACETYLASE 1-RELATED"/>
    <property type="match status" value="1"/>
</dbReference>
<sequence>MKRSRLGRAVMVLASAVTFLTLWGGLPVADGKAKPSGTHWSEWERRYEGVFVLSASREARKVSLTFDDVPDPRYTPKVLDILKRKDVRASFFVVGTRARKYPELVKRIHREGHDIGNHSYNHPDFSRLSLAKVQDQIMRAEQVIASTVGFRPRLVRPPYGEIVPSQLEWAKKRGYTFVNWDVDSSDWRQISADQVFRNVTRAVRPGSVILMHAGGGSGQSLAGTVEALPRIIDWLRANDYEPVALTELLHLPEKKAN</sequence>
<dbReference type="EMBL" id="JBHSEP010000001">
    <property type="protein sequence ID" value="MFC4597003.1"/>
    <property type="molecule type" value="Genomic_DNA"/>
</dbReference>
<evidence type="ECO:0000313" key="5">
    <source>
        <dbReference type="Proteomes" id="UP001596028"/>
    </source>
</evidence>
<dbReference type="Gene3D" id="3.20.20.370">
    <property type="entry name" value="Glycoside hydrolase/deacetylase"/>
    <property type="match status" value="1"/>
</dbReference>
<dbReference type="PROSITE" id="PS51677">
    <property type="entry name" value="NODB"/>
    <property type="match status" value="1"/>
</dbReference>
<reference evidence="5" key="1">
    <citation type="journal article" date="2019" name="Int. J. Syst. Evol. Microbiol.">
        <title>The Global Catalogue of Microorganisms (GCM) 10K type strain sequencing project: providing services to taxonomists for standard genome sequencing and annotation.</title>
        <authorList>
            <consortium name="The Broad Institute Genomics Platform"/>
            <consortium name="The Broad Institute Genome Sequencing Center for Infectious Disease"/>
            <person name="Wu L."/>
            <person name="Ma J."/>
        </authorList>
    </citation>
    <scope>NUCLEOTIDE SEQUENCE [LARGE SCALE GENOMIC DNA]</scope>
    <source>
        <strain evidence="5">CCUG 49571</strain>
    </source>
</reference>
<name>A0ABV9F504_9BACL</name>
<accession>A0ABV9F504</accession>
<evidence type="ECO:0000259" key="3">
    <source>
        <dbReference type="PROSITE" id="PS51677"/>
    </source>
</evidence>
<dbReference type="Proteomes" id="UP001596028">
    <property type="component" value="Unassembled WGS sequence"/>
</dbReference>
<proteinExistence type="predicted"/>
<keyword evidence="1" id="KW-0479">Metal-binding</keyword>
<dbReference type="RefSeq" id="WP_378091693.1">
    <property type="nucleotide sequence ID" value="NZ_JBHSEP010000001.1"/>
</dbReference>
<evidence type="ECO:0000256" key="1">
    <source>
        <dbReference type="ARBA" id="ARBA00022723"/>
    </source>
</evidence>
<organism evidence="4 5">
    <name type="scientific">Cohnella hongkongensis</name>
    <dbReference type="NCBI Taxonomy" id="178337"/>
    <lineage>
        <taxon>Bacteria</taxon>
        <taxon>Bacillati</taxon>
        <taxon>Bacillota</taxon>
        <taxon>Bacilli</taxon>
        <taxon>Bacillales</taxon>
        <taxon>Paenibacillaceae</taxon>
        <taxon>Cohnella</taxon>
    </lineage>
</organism>
<dbReference type="InterPro" id="IPR011330">
    <property type="entry name" value="Glyco_hydro/deAcase_b/a-brl"/>
</dbReference>
<dbReference type="InterPro" id="IPR002509">
    <property type="entry name" value="NODB_dom"/>
</dbReference>
<evidence type="ECO:0000256" key="2">
    <source>
        <dbReference type="ARBA" id="ARBA00022801"/>
    </source>
</evidence>
<dbReference type="GO" id="GO:0016787">
    <property type="term" value="F:hydrolase activity"/>
    <property type="evidence" value="ECO:0007669"/>
    <property type="project" value="UniProtKB-KW"/>
</dbReference>
<comment type="caution">
    <text evidence="4">The sequence shown here is derived from an EMBL/GenBank/DDBJ whole genome shotgun (WGS) entry which is preliminary data.</text>
</comment>